<evidence type="ECO:0000256" key="3">
    <source>
        <dbReference type="SAM" id="Phobius"/>
    </source>
</evidence>
<keyword evidence="3" id="KW-1133">Transmembrane helix</keyword>
<name>A0AAC8VXH1_9PROT</name>
<evidence type="ECO:0000313" key="6">
    <source>
        <dbReference type="Proteomes" id="UP000069935"/>
    </source>
</evidence>
<dbReference type="InterPro" id="IPR038522">
    <property type="entry name" value="T4/T6SS_DotU_sf"/>
</dbReference>
<dbReference type="EMBL" id="CP012401">
    <property type="protein sequence ID" value="ALG71309.1"/>
    <property type="molecule type" value="Genomic_DNA"/>
</dbReference>
<dbReference type="InterPro" id="IPR017732">
    <property type="entry name" value="T4/T6SS_DotU"/>
</dbReference>
<feature type="compositionally biased region" description="Basic and acidic residues" evidence="2">
    <location>
        <begin position="1"/>
        <end position="12"/>
    </location>
</feature>
<dbReference type="NCBIfam" id="TIGR03349">
    <property type="entry name" value="IV_VI_DotU"/>
    <property type="match status" value="1"/>
</dbReference>
<dbReference type="Gene3D" id="3.30.1330.60">
    <property type="entry name" value="OmpA-like domain"/>
    <property type="match status" value="1"/>
</dbReference>
<dbReference type="PROSITE" id="PS51123">
    <property type="entry name" value="OMPA_2"/>
    <property type="match status" value="1"/>
</dbReference>
<feature type="compositionally biased region" description="Low complexity" evidence="2">
    <location>
        <begin position="31"/>
        <end position="40"/>
    </location>
</feature>
<organism evidence="5 6">
    <name type="scientific">Azospirillum thiophilum</name>
    <dbReference type="NCBI Taxonomy" id="528244"/>
    <lineage>
        <taxon>Bacteria</taxon>
        <taxon>Pseudomonadati</taxon>
        <taxon>Pseudomonadota</taxon>
        <taxon>Alphaproteobacteria</taxon>
        <taxon>Rhodospirillales</taxon>
        <taxon>Azospirillaceae</taxon>
        <taxon>Azospirillum</taxon>
    </lineage>
</organism>
<evidence type="ECO:0000256" key="1">
    <source>
        <dbReference type="PROSITE-ProRule" id="PRU00473"/>
    </source>
</evidence>
<dbReference type="Proteomes" id="UP000069935">
    <property type="component" value="Chromosome 1"/>
</dbReference>
<dbReference type="RefSeq" id="WP_045580335.1">
    <property type="nucleotide sequence ID" value="NZ_CP012401.1"/>
</dbReference>
<protein>
    <submittedName>
        <fullName evidence="5">Cell envelope biogenesis protein OmpA</fullName>
    </submittedName>
</protein>
<feature type="region of interest" description="Disordered" evidence="2">
    <location>
        <begin position="471"/>
        <end position="512"/>
    </location>
</feature>
<dbReference type="PANTHER" id="PTHR38033:SF1">
    <property type="entry name" value="DOTU FAMILY TYPE IV_VI SECRETION SYSTEM PROTEIN"/>
    <property type="match status" value="1"/>
</dbReference>
<dbReference type="InterPro" id="IPR006665">
    <property type="entry name" value="OmpA-like"/>
</dbReference>
<keyword evidence="1 3" id="KW-0472">Membrane</keyword>
<feature type="transmembrane region" description="Helical" evidence="3">
    <location>
        <begin position="305"/>
        <end position="328"/>
    </location>
</feature>
<evidence type="ECO:0000256" key="2">
    <source>
        <dbReference type="SAM" id="MobiDB-lite"/>
    </source>
</evidence>
<dbReference type="PANTHER" id="PTHR38033">
    <property type="entry name" value="MEMBRANE PROTEIN-RELATED"/>
    <property type="match status" value="1"/>
</dbReference>
<dbReference type="Gene3D" id="1.25.40.590">
    <property type="entry name" value="Type IV / VI secretion system, DotU"/>
    <property type="match status" value="1"/>
</dbReference>
<dbReference type="CDD" id="cd07185">
    <property type="entry name" value="OmpA_C-like"/>
    <property type="match status" value="1"/>
</dbReference>
<reference evidence="5 6" key="2">
    <citation type="journal article" date="2016" name="Genome Announc.">
        <title>Complete Genome Sequence of a Strain of Azospirillum thiophilum Isolated from a Sulfide Spring.</title>
        <authorList>
            <person name="Fomenkov A."/>
            <person name="Vincze T."/>
            <person name="Grabovich M."/>
            <person name="Anton B.P."/>
            <person name="Dubinina G."/>
            <person name="Orlova M."/>
            <person name="Belousova E."/>
            <person name="Roberts R.J."/>
        </authorList>
    </citation>
    <scope>NUCLEOTIDE SEQUENCE [LARGE SCALE GENOMIC DNA]</scope>
    <source>
        <strain evidence="5 6">BV-S</strain>
    </source>
</reference>
<dbReference type="Pfam" id="PF00691">
    <property type="entry name" value="OmpA"/>
    <property type="match status" value="1"/>
</dbReference>
<gene>
    <name evidence="5" type="ORF">AL072_10775</name>
</gene>
<keyword evidence="3" id="KW-0812">Transmembrane</keyword>
<feature type="domain" description="OmpA-like" evidence="4">
    <location>
        <begin position="390"/>
        <end position="518"/>
    </location>
</feature>
<dbReference type="AlphaFoldDB" id="A0AAC8VXH1"/>
<reference evidence="6" key="1">
    <citation type="submission" date="2015-08" db="EMBL/GenBank/DDBJ databases">
        <title>Complete Genome Sequence of Azospirillum thiophilum BV-S.</title>
        <authorList>
            <person name="Fomenkov A."/>
            <person name="Vincze T."/>
            <person name="Grabovich M."/>
            <person name="Dubinina G."/>
            <person name="Orlova M."/>
            <person name="Belousova E."/>
            <person name="Roberts R.J."/>
        </authorList>
    </citation>
    <scope>NUCLEOTIDE SEQUENCE [LARGE SCALE GENOMIC DNA]</scope>
    <source>
        <strain evidence="6">BV-S</strain>
    </source>
</reference>
<sequence length="518" mass="55475">MSVRPPPDKNPFEEPDDIDATVMQPMAFQRPAAPAPGAAPAAPPFSTGSAGLVPPAFGQSGVSAAPAAFGQQAFAPAAFGQQAQPRPAVQPAPAPAPFAPLAPGYRPLDDGTLAALSAVSDNPLVTAAAPILAMVVRVRELGQHRDVESLRERVIAEMQRFEAATVRAGLAATQIRNAGYALCATVDDVVLATSWGSQSLWAHKSLVSTIQKETWGGERFFDLLDQMAEAPDRHLQELELFYLCLSLGFEGKYRVTQRGYSELAKLRDRLYRVIRKQRGEAERDLSPHWRGQADGFRPLAATVPLWLPALLIAVLLAALYSWFVFALADQSDGAHRRLAGLIPDRPVQIARIEPPATLPTPPPKQTLAERIAGALAADIRAGLVEVSGGSDGRATVRTRLNVFASGSDRIEPRYVEVFKHVAEAMRREPGRISVIGNTDSVAIRSLRYPSNQELSEARAATVQRLMSEVLGADAGKDGGKDGGSRLSAEGRGDTDPIAPNTTAEGRQANRRVDIVLAP</sequence>
<evidence type="ECO:0000313" key="5">
    <source>
        <dbReference type="EMBL" id="ALG71309.1"/>
    </source>
</evidence>
<accession>A0AAC8VXH1</accession>
<proteinExistence type="predicted"/>
<feature type="compositionally biased region" description="Basic and acidic residues" evidence="2">
    <location>
        <begin position="474"/>
        <end position="494"/>
    </location>
</feature>
<dbReference type="SUPFAM" id="SSF103088">
    <property type="entry name" value="OmpA-like"/>
    <property type="match status" value="1"/>
</dbReference>
<evidence type="ECO:0000259" key="4">
    <source>
        <dbReference type="PROSITE" id="PS51123"/>
    </source>
</evidence>
<dbReference type="KEGG" id="ati:AL072_10775"/>
<dbReference type="NCBIfam" id="NF038228">
    <property type="entry name" value="IcmH_DotU_IVB"/>
    <property type="match status" value="1"/>
</dbReference>
<dbReference type="InterPro" id="IPR036737">
    <property type="entry name" value="OmpA-like_sf"/>
</dbReference>
<keyword evidence="6" id="KW-1185">Reference proteome</keyword>
<dbReference type="Pfam" id="PF09850">
    <property type="entry name" value="DotU"/>
    <property type="match status" value="1"/>
</dbReference>
<dbReference type="GO" id="GO:0016020">
    <property type="term" value="C:membrane"/>
    <property type="evidence" value="ECO:0007669"/>
    <property type="project" value="UniProtKB-UniRule"/>
</dbReference>
<feature type="region of interest" description="Disordered" evidence="2">
    <location>
        <begin position="1"/>
        <end position="43"/>
    </location>
</feature>